<dbReference type="SMART" id="SM00220">
    <property type="entry name" value="S_TKc"/>
    <property type="match status" value="1"/>
</dbReference>
<dbReference type="InterPro" id="IPR011009">
    <property type="entry name" value="Kinase-like_dom_sf"/>
</dbReference>
<proteinExistence type="inferred from homology"/>
<dbReference type="PANTHER" id="PTHR12209:SF0">
    <property type="entry name" value="EKC_KEOPS COMPLEX SUBUNIT TP53RK"/>
    <property type="match status" value="1"/>
</dbReference>
<keyword evidence="8" id="KW-0067">ATP-binding</keyword>
<dbReference type="EMBL" id="JAHDYR010000025">
    <property type="protein sequence ID" value="KAG9393290.1"/>
    <property type="molecule type" value="Genomic_DNA"/>
</dbReference>
<evidence type="ECO:0000313" key="13">
    <source>
        <dbReference type="Proteomes" id="UP000717585"/>
    </source>
</evidence>
<protein>
    <recommendedName>
        <fullName evidence="2">non-specific serine/threonine protein kinase</fullName>
        <ecNumber evidence="2">2.7.11.1</ecNumber>
    </recommendedName>
</protein>
<accession>A0A8J6AV50</accession>
<evidence type="ECO:0000256" key="3">
    <source>
        <dbReference type="ARBA" id="ARBA00022527"/>
    </source>
</evidence>
<dbReference type="GO" id="GO:0005524">
    <property type="term" value="F:ATP binding"/>
    <property type="evidence" value="ECO:0007669"/>
    <property type="project" value="UniProtKB-KW"/>
</dbReference>
<dbReference type="GO" id="GO:0004674">
    <property type="term" value="F:protein serine/threonine kinase activity"/>
    <property type="evidence" value="ECO:0007669"/>
    <property type="project" value="UniProtKB-KW"/>
</dbReference>
<evidence type="ECO:0000256" key="5">
    <source>
        <dbReference type="ARBA" id="ARBA00022694"/>
    </source>
</evidence>
<dbReference type="AlphaFoldDB" id="A0A8J6AV50"/>
<reference evidence="12" key="1">
    <citation type="submission" date="2021-05" db="EMBL/GenBank/DDBJ databases">
        <title>A free-living protist that lacks canonical eukaryotic 1 DNA replication and segregation systems.</title>
        <authorList>
            <person name="Salas-Leiva D.E."/>
            <person name="Tromer E.C."/>
            <person name="Curtis B.A."/>
            <person name="Jerlstrom-Hultqvist J."/>
            <person name="Kolisko M."/>
            <person name="Yi Z."/>
            <person name="Salas-Leiva J.S."/>
            <person name="Gallot-Lavallee L."/>
            <person name="Kops G.J.P.L."/>
            <person name="Archibald J.M."/>
            <person name="Simpson A.G.B."/>
            <person name="Roger A.J."/>
        </authorList>
    </citation>
    <scope>NUCLEOTIDE SEQUENCE</scope>
    <source>
        <strain evidence="12">BICM</strain>
    </source>
</reference>
<evidence type="ECO:0000256" key="6">
    <source>
        <dbReference type="ARBA" id="ARBA00022741"/>
    </source>
</evidence>
<feature type="domain" description="Protein kinase" evidence="11">
    <location>
        <begin position="16"/>
        <end position="228"/>
    </location>
</feature>
<evidence type="ECO:0000313" key="12">
    <source>
        <dbReference type="EMBL" id="KAG9393290.1"/>
    </source>
</evidence>
<evidence type="ECO:0000256" key="7">
    <source>
        <dbReference type="ARBA" id="ARBA00022777"/>
    </source>
</evidence>
<dbReference type="Pfam" id="PF00069">
    <property type="entry name" value="Pkinase"/>
    <property type="match status" value="1"/>
</dbReference>
<evidence type="ECO:0000256" key="4">
    <source>
        <dbReference type="ARBA" id="ARBA00022679"/>
    </source>
</evidence>
<dbReference type="GO" id="GO:0070525">
    <property type="term" value="P:tRNA threonylcarbamoyladenosine metabolic process"/>
    <property type="evidence" value="ECO:0007669"/>
    <property type="project" value="TreeGrafter"/>
</dbReference>
<evidence type="ECO:0000256" key="10">
    <source>
        <dbReference type="ARBA" id="ARBA00048679"/>
    </source>
</evidence>
<dbReference type="PANTHER" id="PTHR12209">
    <property type="entry name" value="NON-SPECIFIC SERINE/THREONINE PROTEIN KINASE"/>
    <property type="match status" value="1"/>
</dbReference>
<keyword evidence="4" id="KW-0808">Transferase</keyword>
<evidence type="ECO:0000259" key="11">
    <source>
        <dbReference type="PROSITE" id="PS50011"/>
    </source>
</evidence>
<dbReference type="GO" id="GO:0008033">
    <property type="term" value="P:tRNA processing"/>
    <property type="evidence" value="ECO:0007669"/>
    <property type="project" value="UniProtKB-KW"/>
</dbReference>
<keyword evidence="13" id="KW-1185">Reference proteome</keyword>
<dbReference type="SUPFAM" id="SSF56112">
    <property type="entry name" value="Protein kinase-like (PK-like)"/>
    <property type="match status" value="1"/>
</dbReference>
<organism evidence="12 13">
    <name type="scientific">Carpediemonas membranifera</name>
    <dbReference type="NCBI Taxonomy" id="201153"/>
    <lineage>
        <taxon>Eukaryota</taxon>
        <taxon>Metamonada</taxon>
        <taxon>Carpediemonas-like organisms</taxon>
        <taxon>Carpediemonas</taxon>
    </lineage>
</organism>
<dbReference type="NCBIfam" id="TIGR03724">
    <property type="entry name" value="arch_bud32"/>
    <property type="match status" value="1"/>
</dbReference>
<dbReference type="Gene3D" id="3.30.200.20">
    <property type="entry name" value="Phosphorylase Kinase, domain 1"/>
    <property type="match status" value="1"/>
</dbReference>
<dbReference type="FunFam" id="3.30.200.20:FF:000201">
    <property type="entry name" value="TP53-regulating kinase isoform X1"/>
    <property type="match status" value="1"/>
</dbReference>
<gene>
    <name evidence="12" type="ORF">J8273_3423</name>
</gene>
<keyword evidence="6" id="KW-0547">Nucleotide-binding</keyword>
<keyword evidence="7 12" id="KW-0418">Kinase</keyword>
<comment type="similarity">
    <text evidence="1">Belongs to the protein kinase superfamily. BUD32 family.</text>
</comment>
<comment type="catalytic activity">
    <reaction evidence="9">
        <text>L-threonyl-[protein] + ATP = O-phospho-L-threonyl-[protein] + ADP + H(+)</text>
        <dbReference type="Rhea" id="RHEA:46608"/>
        <dbReference type="Rhea" id="RHEA-COMP:11060"/>
        <dbReference type="Rhea" id="RHEA-COMP:11605"/>
        <dbReference type="ChEBI" id="CHEBI:15378"/>
        <dbReference type="ChEBI" id="CHEBI:30013"/>
        <dbReference type="ChEBI" id="CHEBI:30616"/>
        <dbReference type="ChEBI" id="CHEBI:61977"/>
        <dbReference type="ChEBI" id="CHEBI:456216"/>
        <dbReference type="EC" id="2.7.11.1"/>
    </reaction>
</comment>
<dbReference type="OrthoDB" id="3399at2759"/>
<dbReference type="GO" id="GO:0005829">
    <property type="term" value="C:cytosol"/>
    <property type="evidence" value="ECO:0007669"/>
    <property type="project" value="TreeGrafter"/>
</dbReference>
<dbReference type="InterPro" id="IPR022495">
    <property type="entry name" value="Bud32"/>
</dbReference>
<dbReference type="EC" id="2.7.11.1" evidence="2"/>
<comment type="caution">
    <text evidence="12">The sequence shown here is derived from an EMBL/GenBank/DDBJ whole genome shotgun (WGS) entry which is preliminary data.</text>
</comment>
<evidence type="ECO:0000256" key="1">
    <source>
        <dbReference type="ARBA" id="ARBA00010630"/>
    </source>
</evidence>
<keyword evidence="5" id="KW-0819">tRNA processing</keyword>
<name>A0A8J6AV50_9EUKA</name>
<evidence type="ECO:0000256" key="2">
    <source>
        <dbReference type="ARBA" id="ARBA00012513"/>
    </source>
</evidence>
<dbReference type="InterPro" id="IPR000719">
    <property type="entry name" value="Prot_kinase_dom"/>
</dbReference>
<evidence type="ECO:0000256" key="9">
    <source>
        <dbReference type="ARBA" id="ARBA00047899"/>
    </source>
</evidence>
<dbReference type="PROSITE" id="PS50011">
    <property type="entry name" value="PROTEIN_KINASE_DOM"/>
    <property type="match status" value="1"/>
</dbReference>
<evidence type="ECO:0000256" key="8">
    <source>
        <dbReference type="ARBA" id="ARBA00022840"/>
    </source>
</evidence>
<dbReference type="Proteomes" id="UP000717585">
    <property type="component" value="Unassembled WGS sequence"/>
</dbReference>
<sequence>MADSREPGVPDAEIASESREMIAQGAEARVYETEIFGKSAILKERFPKTYRIPEIDNPLRQKRTQMECRALTRCMKFNIRAPAVFYVDMTSCSIFMEKIEGPSVREYLIKDCKEDEAESRSAARVLGDVVRRLHEKNIIHGDLTSSNVIRLESTGELVPIDFGLSFQSSSAEDKAVDLYVLERALLSTHIRGAAMFEEIEKVYSPGNEKVVKRLNVVRARGRKKDMVG</sequence>
<dbReference type="GO" id="GO:0000408">
    <property type="term" value="C:EKC/KEOPS complex"/>
    <property type="evidence" value="ECO:0007669"/>
    <property type="project" value="TreeGrafter"/>
</dbReference>
<dbReference type="Gene3D" id="1.10.510.10">
    <property type="entry name" value="Transferase(Phosphotransferase) domain 1"/>
    <property type="match status" value="1"/>
</dbReference>
<comment type="catalytic activity">
    <reaction evidence="10">
        <text>L-seryl-[protein] + ATP = O-phospho-L-seryl-[protein] + ADP + H(+)</text>
        <dbReference type="Rhea" id="RHEA:17989"/>
        <dbReference type="Rhea" id="RHEA-COMP:9863"/>
        <dbReference type="Rhea" id="RHEA-COMP:11604"/>
        <dbReference type="ChEBI" id="CHEBI:15378"/>
        <dbReference type="ChEBI" id="CHEBI:29999"/>
        <dbReference type="ChEBI" id="CHEBI:30616"/>
        <dbReference type="ChEBI" id="CHEBI:83421"/>
        <dbReference type="ChEBI" id="CHEBI:456216"/>
        <dbReference type="EC" id="2.7.11.1"/>
    </reaction>
</comment>
<dbReference type="GO" id="GO:0005634">
    <property type="term" value="C:nucleus"/>
    <property type="evidence" value="ECO:0007669"/>
    <property type="project" value="TreeGrafter"/>
</dbReference>
<keyword evidence="3" id="KW-0723">Serine/threonine-protein kinase</keyword>